<protein>
    <submittedName>
        <fullName evidence="4">Gas vesicle protein</fullName>
    </submittedName>
</protein>
<dbReference type="PANTHER" id="PTHR36852:SF1">
    <property type="entry name" value="PROTEIN GVPL 2"/>
    <property type="match status" value="1"/>
</dbReference>
<gene>
    <name evidence="4" type="ORF">Pme01_01230</name>
</gene>
<dbReference type="RefSeq" id="WP_168113179.1">
    <property type="nucleotide sequence ID" value="NZ_BOON01000001.1"/>
</dbReference>
<reference evidence="4" key="1">
    <citation type="submission" date="2021-01" db="EMBL/GenBank/DDBJ databases">
        <title>Whole genome shotgun sequence of Planosporangium mesophilum NBRC 109066.</title>
        <authorList>
            <person name="Komaki H."/>
            <person name="Tamura T."/>
        </authorList>
    </citation>
    <scope>NUCLEOTIDE SEQUENCE</scope>
    <source>
        <strain evidence="4">NBRC 109066</strain>
    </source>
</reference>
<dbReference type="InterPro" id="IPR009430">
    <property type="entry name" value="GvpL/GvpF"/>
</dbReference>
<sequence length="253" mass="27516">MPVQVYGLVRAGHPDPRDLTGVGEPPAAVRLVRSGEVAAVVSDATATELHETDAVAYLDVLTALLRDGPVLPVRFGTVAPDEDAVREEILDPDAEFVAGRLDELDGLVELRVEVSADEEAEIRRVVADSPRLRDLVARARGNGQALDLRIGIGEEISHALDARRAEINDRIVDRLGPLAVSYGVRLSDDVTRSSHAFLVAAERLRDFDEALEQVRAELGEDYDLEYVGPIPAFDFIGGEIRPPSEAPAGRWSW</sequence>
<keyword evidence="5" id="KW-1185">Reference proteome</keyword>
<organism evidence="4 5">
    <name type="scientific">Planosporangium mesophilum</name>
    <dbReference type="NCBI Taxonomy" id="689768"/>
    <lineage>
        <taxon>Bacteria</taxon>
        <taxon>Bacillati</taxon>
        <taxon>Actinomycetota</taxon>
        <taxon>Actinomycetes</taxon>
        <taxon>Micromonosporales</taxon>
        <taxon>Micromonosporaceae</taxon>
        <taxon>Planosporangium</taxon>
    </lineage>
</organism>
<dbReference type="GO" id="GO:0031412">
    <property type="term" value="P:gas vesicle organization"/>
    <property type="evidence" value="ECO:0007669"/>
    <property type="project" value="InterPro"/>
</dbReference>
<dbReference type="AlphaFoldDB" id="A0A8J3WYG0"/>
<proteinExistence type="inferred from homology"/>
<evidence type="ECO:0000313" key="5">
    <source>
        <dbReference type="Proteomes" id="UP000599074"/>
    </source>
</evidence>
<dbReference type="GO" id="GO:0031411">
    <property type="term" value="C:gas vesicle"/>
    <property type="evidence" value="ECO:0007669"/>
    <property type="project" value="UniProtKB-SubCell"/>
</dbReference>
<name>A0A8J3WYG0_9ACTN</name>
<evidence type="ECO:0000313" key="4">
    <source>
        <dbReference type="EMBL" id="GII20526.1"/>
    </source>
</evidence>
<evidence type="ECO:0000256" key="2">
    <source>
        <dbReference type="ARBA" id="ARBA00035108"/>
    </source>
</evidence>
<dbReference type="Proteomes" id="UP000599074">
    <property type="component" value="Unassembled WGS sequence"/>
</dbReference>
<dbReference type="EMBL" id="BOON01000001">
    <property type="protein sequence ID" value="GII20526.1"/>
    <property type="molecule type" value="Genomic_DNA"/>
</dbReference>
<accession>A0A8J3WYG0</accession>
<comment type="caution">
    <text evidence="4">The sequence shown here is derived from an EMBL/GenBank/DDBJ whole genome shotgun (WGS) entry which is preliminary data.</text>
</comment>
<keyword evidence="1" id="KW-0304">Gas vesicle</keyword>
<evidence type="ECO:0000256" key="3">
    <source>
        <dbReference type="ARBA" id="ARBA00035643"/>
    </source>
</evidence>
<dbReference type="Pfam" id="PF06386">
    <property type="entry name" value="GvpL_GvpF"/>
    <property type="match status" value="1"/>
</dbReference>
<dbReference type="PANTHER" id="PTHR36852">
    <property type="entry name" value="PROTEIN GVPL 2"/>
    <property type="match status" value="1"/>
</dbReference>
<comment type="similarity">
    <text evidence="3">Belongs to the gas vesicle GvpF/GvpL family.</text>
</comment>
<evidence type="ECO:0000256" key="1">
    <source>
        <dbReference type="ARBA" id="ARBA00022987"/>
    </source>
</evidence>
<comment type="subcellular location">
    <subcellularLocation>
        <location evidence="2">Gas vesicle</location>
    </subcellularLocation>
</comment>